<evidence type="ECO:0000256" key="1">
    <source>
        <dbReference type="SAM" id="MobiDB-lite"/>
    </source>
</evidence>
<proteinExistence type="predicted"/>
<evidence type="ECO:0000259" key="2">
    <source>
        <dbReference type="Pfam" id="PF04195"/>
    </source>
</evidence>
<dbReference type="InterPro" id="IPR007321">
    <property type="entry name" value="Transposase_28"/>
</dbReference>
<keyword evidence="4" id="KW-1185">Reference proteome</keyword>
<dbReference type="EMBL" id="RWGY01000393">
    <property type="protein sequence ID" value="TVU01731.1"/>
    <property type="molecule type" value="Genomic_DNA"/>
</dbReference>
<feature type="non-terminal residue" evidence="3">
    <location>
        <position position="1"/>
    </location>
</feature>
<comment type="caution">
    <text evidence="3">The sequence shown here is derived from an EMBL/GenBank/DDBJ whole genome shotgun (WGS) entry which is preliminary data.</text>
</comment>
<feature type="region of interest" description="Disordered" evidence="1">
    <location>
        <begin position="1"/>
        <end position="31"/>
    </location>
</feature>
<dbReference type="Gramene" id="TVU01731">
    <property type="protein sequence ID" value="TVU01731"/>
    <property type="gene ID" value="EJB05_52806"/>
</dbReference>
<organism evidence="3 4">
    <name type="scientific">Eragrostis curvula</name>
    <name type="common">weeping love grass</name>
    <dbReference type="NCBI Taxonomy" id="38414"/>
    <lineage>
        <taxon>Eukaryota</taxon>
        <taxon>Viridiplantae</taxon>
        <taxon>Streptophyta</taxon>
        <taxon>Embryophyta</taxon>
        <taxon>Tracheophyta</taxon>
        <taxon>Spermatophyta</taxon>
        <taxon>Magnoliopsida</taxon>
        <taxon>Liliopsida</taxon>
        <taxon>Poales</taxon>
        <taxon>Poaceae</taxon>
        <taxon>PACMAD clade</taxon>
        <taxon>Chloridoideae</taxon>
        <taxon>Eragrostideae</taxon>
        <taxon>Eragrostidinae</taxon>
        <taxon>Eragrostis</taxon>
    </lineage>
</organism>
<feature type="region of interest" description="Disordered" evidence="1">
    <location>
        <begin position="341"/>
        <end position="380"/>
    </location>
</feature>
<sequence length="380" mass="42375">MAAAAARSPSPAAQEDDHHSSDEFMPPPMPEGQFPQPRDYWVASRMNEAEVNALEAKGLISPFIPRRTSTEQQYYDPNTLEVVVFESHFHCGFNLPATSFLEEVCRFYHIEICQLKPNAIVLLSIFATLWRLSWLDPWDSTFVRGGYIPFAYKSSWSTFKWRYFVMKMTEASAIKGSGLMPVSTNWNKKLPLKVNSLEKMIARVTELRERGLRGEHVVEEFVRQRLFPLRKRDPLAMYYTSPGVPSWMPEGVTEITDDEVNRQVTLILGKGLQPRPDTVTAPFSATNPPPEECPFNTAEDNEPLDVDAIVGNSDTEQVGDSSAHQASLDRKAAAIAMLALKGAPASDETKAPPKTAPTRRRRRAVSGAPASEPPSGQAPQ</sequence>
<accession>A0A5J9SRV2</accession>
<name>A0A5J9SRV2_9POAL</name>
<dbReference type="OrthoDB" id="618480at2759"/>
<evidence type="ECO:0000313" key="4">
    <source>
        <dbReference type="Proteomes" id="UP000324897"/>
    </source>
</evidence>
<feature type="compositionally biased region" description="Low complexity" evidence="1">
    <location>
        <begin position="1"/>
        <end position="13"/>
    </location>
</feature>
<dbReference type="AlphaFoldDB" id="A0A5J9SRV2"/>
<reference evidence="3 4" key="1">
    <citation type="journal article" date="2019" name="Sci. Rep.">
        <title>A high-quality genome of Eragrostis curvula grass provides insights into Poaceae evolution and supports new strategies to enhance forage quality.</title>
        <authorList>
            <person name="Carballo J."/>
            <person name="Santos B.A.C.M."/>
            <person name="Zappacosta D."/>
            <person name="Garbus I."/>
            <person name="Selva J.P."/>
            <person name="Gallo C.A."/>
            <person name="Diaz A."/>
            <person name="Albertini E."/>
            <person name="Caccamo M."/>
            <person name="Echenique V."/>
        </authorList>
    </citation>
    <scope>NUCLEOTIDE SEQUENCE [LARGE SCALE GENOMIC DNA]</scope>
    <source>
        <strain evidence="4">cv. Victoria</strain>
        <tissue evidence="3">Leaf</tissue>
    </source>
</reference>
<evidence type="ECO:0000313" key="3">
    <source>
        <dbReference type="EMBL" id="TVU01731.1"/>
    </source>
</evidence>
<dbReference type="PANTHER" id="PTHR33026:SF7">
    <property type="entry name" value="OS03G0100275 PROTEIN"/>
    <property type="match status" value="1"/>
</dbReference>
<protein>
    <recommendedName>
        <fullName evidence="2">Transposase (putative) gypsy type domain-containing protein</fullName>
    </recommendedName>
</protein>
<gene>
    <name evidence="3" type="ORF">EJB05_52806</name>
</gene>
<dbReference type="PANTHER" id="PTHR33026">
    <property type="entry name" value="OS06G0360600 PROTEIN"/>
    <property type="match status" value="1"/>
</dbReference>
<feature type="domain" description="Transposase (putative) gypsy type" evidence="2">
    <location>
        <begin position="83"/>
        <end position="129"/>
    </location>
</feature>
<dbReference type="Proteomes" id="UP000324897">
    <property type="component" value="Unassembled WGS sequence"/>
</dbReference>
<dbReference type="Pfam" id="PF04195">
    <property type="entry name" value="Transposase_28"/>
    <property type="match status" value="1"/>
</dbReference>